<dbReference type="OrthoDB" id="195398at2157"/>
<dbReference type="Proteomes" id="UP000595001">
    <property type="component" value="Chromosome"/>
</dbReference>
<dbReference type="InterPro" id="IPR015797">
    <property type="entry name" value="NUDIX_hydrolase-like_dom_sf"/>
</dbReference>
<evidence type="ECO:0000313" key="2">
    <source>
        <dbReference type="EMBL" id="QPV63875.1"/>
    </source>
</evidence>
<dbReference type="EMBL" id="CP065856">
    <property type="protein sequence ID" value="QPV63875.1"/>
    <property type="molecule type" value="Genomic_DNA"/>
</dbReference>
<keyword evidence="3" id="KW-1185">Reference proteome</keyword>
<accession>A0A7T3G017</accession>
<dbReference type="GeneID" id="60587704"/>
<reference evidence="2 3" key="1">
    <citation type="submission" date="2020-12" db="EMBL/GenBank/DDBJ databases">
        <title>Halosimplex halophilum sp. nov. and Halosimplex salinum sp. nov., two new members of the genus Halosimplex.</title>
        <authorList>
            <person name="Cui H.L."/>
        </authorList>
    </citation>
    <scope>NUCLEOTIDE SEQUENCE [LARGE SCALE GENOMIC DNA]</scope>
    <source>
        <strain evidence="2 3">YGH94</strain>
    </source>
</reference>
<organism evidence="2 3">
    <name type="scientific">Halosimplex litoreum</name>
    <dbReference type="NCBI Taxonomy" id="1198301"/>
    <lineage>
        <taxon>Archaea</taxon>
        <taxon>Methanobacteriati</taxon>
        <taxon>Methanobacteriota</taxon>
        <taxon>Stenosarchaea group</taxon>
        <taxon>Halobacteria</taxon>
        <taxon>Halobacteriales</taxon>
        <taxon>Haloarculaceae</taxon>
        <taxon>Halosimplex</taxon>
    </lineage>
</organism>
<name>A0A7T3G017_9EURY</name>
<gene>
    <name evidence="2" type="ORF">I7X12_04385</name>
</gene>
<evidence type="ECO:0000313" key="3">
    <source>
        <dbReference type="Proteomes" id="UP000595001"/>
    </source>
</evidence>
<dbReference type="AlphaFoldDB" id="A0A7T3G017"/>
<dbReference type="RefSeq" id="WP_198062652.1">
    <property type="nucleotide sequence ID" value="NZ_CP065856.1"/>
</dbReference>
<dbReference type="KEGG" id="hlt:I7X12_04385"/>
<dbReference type="Gene3D" id="3.90.79.10">
    <property type="entry name" value="Nucleoside Triphosphate Pyrophosphohydrolase"/>
    <property type="match status" value="1"/>
</dbReference>
<feature type="region of interest" description="Disordered" evidence="1">
    <location>
        <begin position="1"/>
        <end position="22"/>
    </location>
</feature>
<protein>
    <submittedName>
        <fullName evidence="2">NUDIX domain-containing protein</fullName>
    </submittedName>
</protein>
<proteinExistence type="predicted"/>
<sequence length="184" mass="19819">MSEDDTAVTAPDPETVAARDGVTVDERTRAFPDEQFDALRDRYERIDGVVLVGVTRDDGAVLLQGGDNWSPPGGEVDPGQDWASAAESAVGALTGVEVTVEAAELVEYNEFHREGDSDDSFRAPVVHFGASLAGDADSFREDPTVADDWDHPAFNPEAVDLAWFDAVPADADPSHEDHIALYFD</sequence>
<dbReference type="SUPFAM" id="SSF55811">
    <property type="entry name" value="Nudix"/>
    <property type="match status" value="1"/>
</dbReference>
<evidence type="ECO:0000256" key="1">
    <source>
        <dbReference type="SAM" id="MobiDB-lite"/>
    </source>
</evidence>